<keyword evidence="4" id="KW-1133">Transmembrane helix</keyword>
<evidence type="ECO:0000313" key="8">
    <source>
        <dbReference type="Proteomes" id="UP001314205"/>
    </source>
</evidence>
<dbReference type="InterPro" id="IPR007110">
    <property type="entry name" value="Ig-like_dom"/>
</dbReference>
<evidence type="ECO:0000313" key="7">
    <source>
        <dbReference type="EMBL" id="CAK1592820.1"/>
    </source>
</evidence>
<dbReference type="EMBL" id="CAVLGL010000088">
    <property type="protein sequence ID" value="CAK1592820.1"/>
    <property type="molecule type" value="Genomic_DNA"/>
</dbReference>
<feature type="compositionally biased region" description="Basic and acidic residues" evidence="3">
    <location>
        <begin position="332"/>
        <end position="344"/>
    </location>
</feature>
<feature type="region of interest" description="Disordered" evidence="3">
    <location>
        <begin position="313"/>
        <end position="349"/>
    </location>
</feature>
<protein>
    <recommendedName>
        <fullName evidence="6">Ig-like domain-containing protein</fullName>
    </recommendedName>
</protein>
<evidence type="ECO:0000256" key="3">
    <source>
        <dbReference type="SAM" id="MobiDB-lite"/>
    </source>
</evidence>
<evidence type="ECO:0000256" key="1">
    <source>
        <dbReference type="ARBA" id="ARBA00023157"/>
    </source>
</evidence>
<comment type="caution">
    <text evidence="7">The sequence shown here is derived from an EMBL/GenBank/DDBJ whole genome shotgun (WGS) entry which is preliminary data.</text>
</comment>
<feature type="signal peptide" evidence="5">
    <location>
        <begin position="1"/>
        <end position="24"/>
    </location>
</feature>
<dbReference type="Pfam" id="PF00057">
    <property type="entry name" value="Ldl_recept_a"/>
    <property type="match status" value="1"/>
</dbReference>
<name>A0AAV1LBG3_9NEOP</name>
<evidence type="ECO:0000256" key="4">
    <source>
        <dbReference type="SAM" id="Phobius"/>
    </source>
</evidence>
<dbReference type="PROSITE" id="PS50835">
    <property type="entry name" value="IG_LIKE"/>
    <property type="match status" value="1"/>
</dbReference>
<keyword evidence="4" id="KW-0812">Transmembrane</keyword>
<keyword evidence="5" id="KW-0732">Signal</keyword>
<dbReference type="CDD" id="cd00096">
    <property type="entry name" value="Ig"/>
    <property type="match status" value="1"/>
</dbReference>
<dbReference type="InterPro" id="IPR036179">
    <property type="entry name" value="Ig-like_dom_sf"/>
</dbReference>
<evidence type="ECO:0000259" key="6">
    <source>
        <dbReference type="PROSITE" id="PS50835"/>
    </source>
</evidence>
<dbReference type="InterPro" id="IPR002172">
    <property type="entry name" value="LDrepeatLR_classA_rpt"/>
</dbReference>
<feature type="compositionally biased region" description="Low complexity" evidence="3">
    <location>
        <begin position="614"/>
        <end position="625"/>
    </location>
</feature>
<feature type="domain" description="Ig-like" evidence="6">
    <location>
        <begin position="31"/>
        <end position="115"/>
    </location>
</feature>
<feature type="transmembrane region" description="Helical" evidence="4">
    <location>
        <begin position="244"/>
        <end position="266"/>
    </location>
</feature>
<dbReference type="InterPro" id="IPR036055">
    <property type="entry name" value="LDL_receptor-like_sf"/>
</dbReference>
<reference evidence="7 8" key="1">
    <citation type="submission" date="2023-11" db="EMBL/GenBank/DDBJ databases">
        <authorList>
            <person name="Hedman E."/>
            <person name="Englund M."/>
            <person name="Stromberg M."/>
            <person name="Nyberg Akerstrom W."/>
            <person name="Nylinder S."/>
            <person name="Jareborg N."/>
            <person name="Kallberg Y."/>
            <person name="Kronander E."/>
        </authorList>
    </citation>
    <scope>NUCLEOTIDE SEQUENCE [LARGE SCALE GENOMIC DNA]</scope>
</reference>
<dbReference type="CDD" id="cd00112">
    <property type="entry name" value="LDLa"/>
    <property type="match status" value="1"/>
</dbReference>
<proteinExistence type="predicted"/>
<sequence>MFRIVENVFICFFVTIINLQICLSEPLQPPPALMLYSPGEPEYTDILVKRVLENLTLICELRGDSSPRVYVWNYVGNGTANERPFTVEPSGPSNSSQLQRLGLRIGDSGHYMCSAPPFSVTKYVLVQPKGTKNCARGAFACESRCVLASYVCDGRRDCLRAEDEAPALCSPRPCARDDKLNCSSGRCISDAACCRAGDPLCRQPDCCDEHPRFSRLEGYVEMEYPPLFEDRHAPDDYGFIQSTIYTVTACALIFMIAVVLLVSAICKMHMKRAALRGYAHAERATAHHYTAHYAQAARFPPCYEASRLLEQSREAPASPAREQQVSTYMHGEGAESGRSEHSERAGAAPADGCGLARLSAIFSSRYRQVPTQCCDVEMTDVRSSSLNNSPLRTRTQLTDYRSPTYCDLAHMHLSEDNARELNYMATPVEFFRRRALRRNTLERVIDHINQAQRPLTLQLGRFQLSIPRFGRRSSTEPRPDTPNVAEINIEDLDFVRLNSNETYTLNGRTIRLLGGNFENYPVLPDTTVQPPPYTEAMRYKVFGPPPEYLSREGLNSDTNNGNNVNVDEEARNNIEMPPCYEDFASGVDANANLASAQSSAENTETANNCDNAEVSSNVPNNGNVGEYTDQGSGNVAESLSSVIDNLPAIDSDVNANETLVQVNE</sequence>
<dbReference type="SUPFAM" id="SSF57424">
    <property type="entry name" value="LDL receptor-like module"/>
    <property type="match status" value="1"/>
</dbReference>
<dbReference type="Proteomes" id="UP001314205">
    <property type="component" value="Unassembled WGS sequence"/>
</dbReference>
<organism evidence="7 8">
    <name type="scientific">Parnassius mnemosyne</name>
    <name type="common">clouded apollo</name>
    <dbReference type="NCBI Taxonomy" id="213953"/>
    <lineage>
        <taxon>Eukaryota</taxon>
        <taxon>Metazoa</taxon>
        <taxon>Ecdysozoa</taxon>
        <taxon>Arthropoda</taxon>
        <taxon>Hexapoda</taxon>
        <taxon>Insecta</taxon>
        <taxon>Pterygota</taxon>
        <taxon>Neoptera</taxon>
        <taxon>Endopterygota</taxon>
        <taxon>Lepidoptera</taxon>
        <taxon>Glossata</taxon>
        <taxon>Ditrysia</taxon>
        <taxon>Papilionoidea</taxon>
        <taxon>Papilionidae</taxon>
        <taxon>Parnassiinae</taxon>
        <taxon>Parnassini</taxon>
        <taxon>Parnassius</taxon>
        <taxon>Driopa</taxon>
    </lineage>
</organism>
<comment type="caution">
    <text evidence="2">Lacks conserved residue(s) required for the propagation of feature annotation.</text>
</comment>
<evidence type="ECO:0000256" key="5">
    <source>
        <dbReference type="SAM" id="SignalP"/>
    </source>
</evidence>
<dbReference type="AlphaFoldDB" id="A0AAV1LBG3"/>
<gene>
    <name evidence="7" type="ORF">PARMNEM_LOCUS12698</name>
</gene>
<keyword evidence="1" id="KW-1015">Disulfide bond</keyword>
<keyword evidence="8" id="KW-1185">Reference proteome</keyword>
<keyword evidence="4" id="KW-0472">Membrane</keyword>
<evidence type="ECO:0000256" key="2">
    <source>
        <dbReference type="PROSITE-ProRule" id="PRU00124"/>
    </source>
</evidence>
<dbReference type="SUPFAM" id="SSF48726">
    <property type="entry name" value="Immunoglobulin"/>
    <property type="match status" value="1"/>
</dbReference>
<dbReference type="Gene3D" id="4.10.400.10">
    <property type="entry name" value="Low-density Lipoprotein Receptor"/>
    <property type="match status" value="1"/>
</dbReference>
<accession>A0AAV1LBG3</accession>
<dbReference type="SMART" id="SM00192">
    <property type="entry name" value="LDLa"/>
    <property type="match status" value="1"/>
</dbReference>
<dbReference type="PROSITE" id="PS50068">
    <property type="entry name" value="LDLRA_2"/>
    <property type="match status" value="1"/>
</dbReference>
<feature type="chain" id="PRO_5043796708" description="Ig-like domain-containing protein" evidence="5">
    <location>
        <begin position="25"/>
        <end position="664"/>
    </location>
</feature>
<feature type="region of interest" description="Disordered" evidence="3">
    <location>
        <begin position="612"/>
        <end position="633"/>
    </location>
</feature>